<evidence type="ECO:0000256" key="2">
    <source>
        <dbReference type="ARBA" id="ARBA00022475"/>
    </source>
</evidence>
<name>A0A1Q9LIP6_9PSEU</name>
<keyword evidence="2" id="KW-1003">Cell membrane</keyword>
<feature type="transmembrane region" description="Helical" evidence="6">
    <location>
        <begin position="172"/>
        <end position="191"/>
    </location>
</feature>
<evidence type="ECO:0000259" key="7">
    <source>
        <dbReference type="Pfam" id="PF03176"/>
    </source>
</evidence>
<dbReference type="EMBL" id="MKQR01000018">
    <property type="protein sequence ID" value="OLR91921.1"/>
    <property type="molecule type" value="Genomic_DNA"/>
</dbReference>
<sequence>MARWSARNPWKAIIGWLVLVVVCVGAGAVVGTNQAGGSDFWVGEAGRAEAIATEGGLVQPPTERVLITQRGGGQVGESAARAADDVARRLGGLPSVDQVQAPRTAQDGTAVLVTFTMVGTAKDATAALPDVNAQVEQARGGYGDVQLEQTGTVSTSQGNSAQLGSDLLRAELITFPVTLVILLLVFGALLAAAVPLLLAISSVGTALGLYGLASYAFPDAGGAVANVVLLMGMAVGVDYSLFYLKRVREERARAGGRIDHRTAVELAAVTSGHAIVVSGVAVLVSLVGLYLADDVIFSSITTGSIIVVLVAVLSSLTVLPALLAKLGGRVDRRSVRKNGARPESEQPSRVWQGLLRPATRHPVVTLVVATGAMLLLALPALGITLRVEGNDTFPKTIPAIATYDRMTQSFPAEGVAHFVAVQADAGQADAVRRALTSLDQRAQADPLFADTTEPRLRSSADGRITTLELPVPTGANAEASIRSLDVLRSTLLPATVGAVPGARYAVSGQVARSVDYVEHQGERTPLIVGFVLLATFVMMSTSFRSVVIGLVGIALNVLSAAAAFGALVAVFQGTWAQDLLGFASGGFVSSRIPLILFVILFGLSMDYQVFVVSRIREGVLAGLPTRRAVAEGVTRSAGVVTSAAVVMVSVFVSFLFVGLLELKQIGFGLAVAVILDAVVIRILVLPSLLTLLGHRSWWPGKVPVPAAPGVAARRAEHTLR</sequence>
<evidence type="ECO:0000256" key="1">
    <source>
        <dbReference type="ARBA" id="ARBA00004651"/>
    </source>
</evidence>
<feature type="transmembrane region" description="Helical" evidence="6">
    <location>
        <begin position="264"/>
        <end position="292"/>
    </location>
</feature>
<comment type="caution">
    <text evidence="8">The sequence shown here is derived from an EMBL/GenBank/DDBJ whole genome shotgun (WGS) entry which is preliminary data.</text>
</comment>
<evidence type="ECO:0000256" key="6">
    <source>
        <dbReference type="SAM" id="Phobius"/>
    </source>
</evidence>
<evidence type="ECO:0000256" key="3">
    <source>
        <dbReference type="ARBA" id="ARBA00022692"/>
    </source>
</evidence>
<feature type="transmembrane region" description="Helical" evidence="6">
    <location>
        <begin position="592"/>
        <end position="615"/>
    </location>
</feature>
<dbReference type="Proteomes" id="UP000186040">
    <property type="component" value="Unassembled WGS sequence"/>
</dbReference>
<evidence type="ECO:0000256" key="4">
    <source>
        <dbReference type="ARBA" id="ARBA00022989"/>
    </source>
</evidence>
<accession>A0A1Q9LIP6</accession>
<gene>
    <name evidence="8" type="ORF">BJP25_24130</name>
</gene>
<feature type="transmembrane region" description="Helical" evidence="6">
    <location>
        <begin position="363"/>
        <end position="385"/>
    </location>
</feature>
<dbReference type="SUPFAM" id="SSF82866">
    <property type="entry name" value="Multidrug efflux transporter AcrB transmembrane domain"/>
    <property type="match status" value="2"/>
</dbReference>
<dbReference type="Gene3D" id="1.20.1640.10">
    <property type="entry name" value="Multidrug efflux transporter AcrB transmembrane domain"/>
    <property type="match status" value="2"/>
</dbReference>
<feature type="transmembrane region" description="Helical" evidence="6">
    <location>
        <begin position="550"/>
        <end position="572"/>
    </location>
</feature>
<keyword evidence="3 6" id="KW-0812">Transmembrane</keyword>
<dbReference type="STRING" id="1193682.BJP25_24130"/>
<dbReference type="InterPro" id="IPR050545">
    <property type="entry name" value="Mycobact_MmpL"/>
</dbReference>
<protein>
    <recommendedName>
        <fullName evidence="7">Membrane transport protein MMPL domain-containing protein</fullName>
    </recommendedName>
</protein>
<feature type="transmembrane region" description="Helical" evidence="6">
    <location>
        <begin position="304"/>
        <end position="324"/>
    </location>
</feature>
<keyword evidence="5 6" id="KW-0472">Membrane</keyword>
<keyword evidence="4 6" id="KW-1133">Transmembrane helix</keyword>
<feature type="domain" description="Membrane transport protein MMPL" evidence="7">
    <location>
        <begin position="394"/>
        <end position="699"/>
    </location>
</feature>
<evidence type="ECO:0000313" key="9">
    <source>
        <dbReference type="Proteomes" id="UP000186040"/>
    </source>
</evidence>
<feature type="transmembrane region" description="Helical" evidence="6">
    <location>
        <begin position="196"/>
        <end position="217"/>
    </location>
</feature>
<comment type="subcellular location">
    <subcellularLocation>
        <location evidence="1">Cell membrane</location>
        <topology evidence="1">Multi-pass membrane protein</topology>
    </subcellularLocation>
</comment>
<dbReference type="PANTHER" id="PTHR33406">
    <property type="entry name" value="MEMBRANE PROTEIN MJ1562-RELATED"/>
    <property type="match status" value="1"/>
</dbReference>
<feature type="domain" description="Membrane transport protein MMPL" evidence="7">
    <location>
        <begin position="64"/>
        <end position="363"/>
    </location>
</feature>
<proteinExistence type="predicted"/>
<dbReference type="InterPro" id="IPR004869">
    <property type="entry name" value="MMPL_dom"/>
</dbReference>
<dbReference type="GO" id="GO:0005886">
    <property type="term" value="C:plasma membrane"/>
    <property type="evidence" value="ECO:0007669"/>
    <property type="project" value="UniProtKB-SubCell"/>
</dbReference>
<reference evidence="8 9" key="1">
    <citation type="submission" date="2016-10" db="EMBL/GenBank/DDBJ databases">
        <title>The Draft Genome Sequence of Actinokineospora bangkokensis 44EHWT reveals the biosynthetic pathway of antifungal compounds Thailandins with unusual extender unit butylmalonyl-CoA.</title>
        <authorList>
            <person name="Greule A."/>
            <person name="Intra B."/>
            <person name="Flemming S."/>
            <person name="Rommel M.G."/>
            <person name="Panbangred W."/>
            <person name="Bechthold A."/>
        </authorList>
    </citation>
    <scope>NUCLEOTIDE SEQUENCE [LARGE SCALE GENOMIC DNA]</scope>
    <source>
        <strain evidence="8 9">44EHW</strain>
    </source>
</reference>
<dbReference type="AlphaFoldDB" id="A0A1Q9LIP6"/>
<keyword evidence="9" id="KW-1185">Reference proteome</keyword>
<dbReference type="OrthoDB" id="7051771at2"/>
<evidence type="ECO:0000313" key="8">
    <source>
        <dbReference type="EMBL" id="OLR91921.1"/>
    </source>
</evidence>
<organism evidence="8 9">
    <name type="scientific">Actinokineospora bangkokensis</name>
    <dbReference type="NCBI Taxonomy" id="1193682"/>
    <lineage>
        <taxon>Bacteria</taxon>
        <taxon>Bacillati</taxon>
        <taxon>Actinomycetota</taxon>
        <taxon>Actinomycetes</taxon>
        <taxon>Pseudonocardiales</taxon>
        <taxon>Pseudonocardiaceae</taxon>
        <taxon>Actinokineospora</taxon>
    </lineage>
</organism>
<dbReference type="PANTHER" id="PTHR33406:SF13">
    <property type="entry name" value="MEMBRANE PROTEIN YDFJ"/>
    <property type="match status" value="1"/>
</dbReference>
<feature type="transmembrane region" description="Helical" evidence="6">
    <location>
        <begin position="526"/>
        <end position="543"/>
    </location>
</feature>
<feature type="transmembrane region" description="Helical" evidence="6">
    <location>
        <begin position="223"/>
        <end position="244"/>
    </location>
</feature>
<feature type="transmembrane region" description="Helical" evidence="6">
    <location>
        <begin position="665"/>
        <end position="692"/>
    </location>
</feature>
<feature type="transmembrane region" description="Helical" evidence="6">
    <location>
        <begin position="12"/>
        <end position="31"/>
    </location>
</feature>
<feature type="transmembrane region" description="Helical" evidence="6">
    <location>
        <begin position="636"/>
        <end position="659"/>
    </location>
</feature>
<evidence type="ECO:0000256" key="5">
    <source>
        <dbReference type="ARBA" id="ARBA00023136"/>
    </source>
</evidence>
<dbReference type="Pfam" id="PF03176">
    <property type="entry name" value="MMPL"/>
    <property type="match status" value="2"/>
</dbReference>